<dbReference type="AlphaFoldDB" id="A0A1V3XA48"/>
<dbReference type="InterPro" id="IPR054056">
    <property type="entry name" value="EspB_PPE"/>
</dbReference>
<feature type="compositionally biased region" description="Pro residues" evidence="1">
    <location>
        <begin position="24"/>
        <end position="39"/>
    </location>
</feature>
<feature type="domain" description="ESX-1 secretion-associated protein EspB PPE" evidence="3">
    <location>
        <begin position="133"/>
        <end position="283"/>
    </location>
</feature>
<dbReference type="InterPro" id="IPR038332">
    <property type="entry name" value="PPE_sf"/>
</dbReference>
<dbReference type="Gene3D" id="1.20.1260.20">
    <property type="entry name" value="PPE superfamily"/>
    <property type="match status" value="1"/>
</dbReference>
<feature type="compositionally biased region" description="Polar residues" evidence="1">
    <location>
        <begin position="90"/>
        <end position="105"/>
    </location>
</feature>
<name>A0A1V3XA48_MYCKA</name>
<organism evidence="4 5">
    <name type="scientific">Mycobacterium kansasii</name>
    <dbReference type="NCBI Taxonomy" id="1768"/>
    <lineage>
        <taxon>Bacteria</taxon>
        <taxon>Bacillati</taxon>
        <taxon>Actinomycetota</taxon>
        <taxon>Actinomycetes</taxon>
        <taxon>Mycobacteriales</taxon>
        <taxon>Mycobacteriaceae</taxon>
        <taxon>Mycobacterium</taxon>
    </lineage>
</organism>
<evidence type="ECO:0000313" key="5">
    <source>
        <dbReference type="Proteomes" id="UP000189229"/>
    </source>
</evidence>
<dbReference type="Proteomes" id="UP000189229">
    <property type="component" value="Unassembled WGS sequence"/>
</dbReference>
<feature type="compositionally biased region" description="Basic and acidic residues" evidence="1">
    <location>
        <begin position="399"/>
        <end position="408"/>
    </location>
</feature>
<evidence type="ECO:0000313" key="4">
    <source>
        <dbReference type="EMBL" id="OOK76113.1"/>
    </source>
</evidence>
<dbReference type="EMBL" id="MVBM01000003">
    <property type="protein sequence ID" value="OOK76113.1"/>
    <property type="molecule type" value="Genomic_DNA"/>
</dbReference>
<dbReference type="Pfam" id="PF21856">
    <property type="entry name" value="EspB_PPE"/>
    <property type="match status" value="1"/>
</dbReference>
<feature type="compositionally biased region" description="Basic and acidic residues" evidence="1">
    <location>
        <begin position="491"/>
        <end position="503"/>
    </location>
</feature>
<sequence length="503" mass="52337">MSQPQTVTVDQQEILTRANDVEAPLPPGKVPPTDVPNPPCALTAAKNAAQQLALSAENMREFLAAGAKERQKLATSLRNAAKAYGEVDSESATALNSDGSGTVEAQSAGGAGGDSSAGLQDTPTVAAAGDPDFTDLKTAAVKLESGDQGRSLVDFANAWNDYNFALQGDVKRFRAFDNWEGDAATACEASLDQQREWILHMAKLSAALAKQAQYIAQLQVWAIRSHPSSADIAKLEELSKDPAYKDQAIKLYAEYQQKSEQVLSEYNTKATLEPVNPPKPPAAIKIDPPPPAQPQGLIPSFLMPPSDGSGGTPVTGMPMAPMAPAGGAGGGMPAGTSAELTSAAHQAAANLSKDPGMKPMSLGGGGGGGGIGGHRWGAGGPGGHRLGAAGCRGRHRRRGSGEGRRGQWDGRGGMGMPMGHTARAREAPSPRAPSKTTRRYTPRTVRGPRPSSVTVVVKTARSRSDQHGNGPACRPDISAGGTVPNGPRWDAQSDEHRIFPGHR</sequence>
<evidence type="ECO:0000256" key="1">
    <source>
        <dbReference type="SAM" id="MobiDB-lite"/>
    </source>
</evidence>
<proteinExistence type="predicted"/>
<accession>A0A1V3XA48</accession>
<dbReference type="InterPro" id="IPR041275">
    <property type="entry name" value="EspB_PE"/>
</dbReference>
<evidence type="ECO:0000259" key="3">
    <source>
        <dbReference type="Pfam" id="PF21856"/>
    </source>
</evidence>
<comment type="caution">
    <text evidence="4">The sequence shown here is derived from an EMBL/GenBank/DDBJ whole genome shotgun (WGS) entry which is preliminary data.</text>
</comment>
<protein>
    <submittedName>
        <fullName evidence="4">ESX-1 secretion-associated protein EspB</fullName>
    </submittedName>
</protein>
<feature type="region of interest" description="Disordered" evidence="1">
    <location>
        <begin position="85"/>
        <end position="131"/>
    </location>
</feature>
<feature type="region of interest" description="Disordered" evidence="1">
    <location>
        <begin position="390"/>
        <end position="503"/>
    </location>
</feature>
<feature type="region of interest" description="Disordered" evidence="1">
    <location>
        <begin position="16"/>
        <end position="39"/>
    </location>
</feature>
<dbReference type="Pfam" id="PF18625">
    <property type="entry name" value="EspB_PE"/>
    <property type="match status" value="1"/>
</dbReference>
<feature type="domain" description="ESX-1 secretion-associated protein EspB PE" evidence="2">
    <location>
        <begin position="12"/>
        <end position="90"/>
    </location>
</feature>
<evidence type="ECO:0000259" key="2">
    <source>
        <dbReference type="Pfam" id="PF18625"/>
    </source>
</evidence>
<gene>
    <name evidence="4" type="ORF">BZL30_3932</name>
</gene>
<reference evidence="4 5" key="1">
    <citation type="submission" date="2017-02" db="EMBL/GenBank/DDBJ databases">
        <title>Complete genome sequences of Mycobacterium kansasii strains isolated from rhesus macaques.</title>
        <authorList>
            <person name="Panda A."/>
            <person name="Nagaraj S."/>
            <person name="Zhao X."/>
            <person name="Tettelin H."/>
            <person name="Detolla L.J."/>
        </authorList>
    </citation>
    <scope>NUCLEOTIDE SEQUENCE [LARGE SCALE GENOMIC DNA]</scope>
    <source>
        <strain evidence="4 5">11-3813</strain>
    </source>
</reference>